<feature type="region of interest" description="Disordered" evidence="1">
    <location>
        <begin position="194"/>
        <end position="217"/>
    </location>
</feature>
<dbReference type="AlphaFoldDB" id="A0AAV9C2E7"/>
<organism evidence="2 3">
    <name type="scientific">Acorus calamus</name>
    <name type="common">Sweet flag</name>
    <dbReference type="NCBI Taxonomy" id="4465"/>
    <lineage>
        <taxon>Eukaryota</taxon>
        <taxon>Viridiplantae</taxon>
        <taxon>Streptophyta</taxon>
        <taxon>Embryophyta</taxon>
        <taxon>Tracheophyta</taxon>
        <taxon>Spermatophyta</taxon>
        <taxon>Magnoliopsida</taxon>
        <taxon>Liliopsida</taxon>
        <taxon>Acoraceae</taxon>
        <taxon>Acorus</taxon>
    </lineage>
</organism>
<comment type="caution">
    <text evidence="2">The sequence shown here is derived from an EMBL/GenBank/DDBJ whole genome shotgun (WGS) entry which is preliminary data.</text>
</comment>
<evidence type="ECO:0000313" key="2">
    <source>
        <dbReference type="EMBL" id="KAK1282816.1"/>
    </source>
</evidence>
<keyword evidence="3" id="KW-1185">Reference proteome</keyword>
<evidence type="ECO:0000313" key="3">
    <source>
        <dbReference type="Proteomes" id="UP001180020"/>
    </source>
</evidence>
<dbReference type="EMBL" id="JAUJYO010000022">
    <property type="protein sequence ID" value="KAK1282816.1"/>
    <property type="molecule type" value="Genomic_DNA"/>
</dbReference>
<accession>A0AAV9C2E7</accession>
<sequence length="217" mass="24560">MAQVSGTVSIEEYRGEIPPPPDPSSFWVYSGQVEAGRILFPLSMLIVEFLSFYDLHPLQLVPSAFRILAAVSALNRALGIDLGLNEVRSFYILKPLTGGGSTYHLARRPGTGTLILDAQDFIYDWRSKVLRVRGAWEMEKMRRLIEEEENERFRDFCAGFSTGFLARQDGVPFPSESRLKEMYQLSLFERKCGRFSERDPDSPVRSTPSSFPPGRQG</sequence>
<gene>
    <name evidence="2" type="ORF">QJS10_CPB22g00180</name>
</gene>
<evidence type="ECO:0000256" key="1">
    <source>
        <dbReference type="SAM" id="MobiDB-lite"/>
    </source>
</evidence>
<reference evidence="2" key="1">
    <citation type="journal article" date="2023" name="Nat. Commun.">
        <title>Diploid and tetraploid genomes of Acorus and the evolution of monocots.</title>
        <authorList>
            <person name="Ma L."/>
            <person name="Liu K.W."/>
            <person name="Li Z."/>
            <person name="Hsiao Y.Y."/>
            <person name="Qi Y."/>
            <person name="Fu T."/>
            <person name="Tang G.D."/>
            <person name="Zhang D."/>
            <person name="Sun W.H."/>
            <person name="Liu D.K."/>
            <person name="Li Y."/>
            <person name="Chen G.Z."/>
            <person name="Liu X.D."/>
            <person name="Liao X.Y."/>
            <person name="Jiang Y.T."/>
            <person name="Yu X."/>
            <person name="Hao Y."/>
            <person name="Huang J."/>
            <person name="Zhao X.W."/>
            <person name="Ke S."/>
            <person name="Chen Y.Y."/>
            <person name="Wu W.L."/>
            <person name="Hsu J.L."/>
            <person name="Lin Y.F."/>
            <person name="Huang M.D."/>
            <person name="Li C.Y."/>
            <person name="Huang L."/>
            <person name="Wang Z.W."/>
            <person name="Zhao X."/>
            <person name="Zhong W.Y."/>
            <person name="Peng D.H."/>
            <person name="Ahmad S."/>
            <person name="Lan S."/>
            <person name="Zhang J.S."/>
            <person name="Tsai W.C."/>
            <person name="Van de Peer Y."/>
            <person name="Liu Z.J."/>
        </authorList>
    </citation>
    <scope>NUCLEOTIDE SEQUENCE</scope>
    <source>
        <strain evidence="2">CP</strain>
    </source>
</reference>
<reference evidence="2" key="2">
    <citation type="submission" date="2023-06" db="EMBL/GenBank/DDBJ databases">
        <authorList>
            <person name="Ma L."/>
            <person name="Liu K.-W."/>
            <person name="Li Z."/>
            <person name="Hsiao Y.-Y."/>
            <person name="Qi Y."/>
            <person name="Fu T."/>
            <person name="Tang G."/>
            <person name="Zhang D."/>
            <person name="Sun W.-H."/>
            <person name="Liu D.-K."/>
            <person name="Li Y."/>
            <person name="Chen G.-Z."/>
            <person name="Liu X.-D."/>
            <person name="Liao X.-Y."/>
            <person name="Jiang Y.-T."/>
            <person name="Yu X."/>
            <person name="Hao Y."/>
            <person name="Huang J."/>
            <person name="Zhao X.-W."/>
            <person name="Ke S."/>
            <person name="Chen Y.-Y."/>
            <person name="Wu W.-L."/>
            <person name="Hsu J.-L."/>
            <person name="Lin Y.-F."/>
            <person name="Huang M.-D."/>
            <person name="Li C.-Y."/>
            <person name="Huang L."/>
            <person name="Wang Z.-W."/>
            <person name="Zhao X."/>
            <person name="Zhong W.-Y."/>
            <person name="Peng D.-H."/>
            <person name="Ahmad S."/>
            <person name="Lan S."/>
            <person name="Zhang J.-S."/>
            <person name="Tsai W.-C."/>
            <person name="Van De Peer Y."/>
            <person name="Liu Z.-J."/>
        </authorList>
    </citation>
    <scope>NUCLEOTIDE SEQUENCE</scope>
    <source>
        <strain evidence="2">CP</strain>
        <tissue evidence="2">Leaves</tissue>
    </source>
</reference>
<protein>
    <submittedName>
        <fullName evidence="2">Uncharacterized protein</fullName>
    </submittedName>
</protein>
<name>A0AAV9C2E7_ACOCL</name>
<dbReference type="Proteomes" id="UP001180020">
    <property type="component" value="Unassembled WGS sequence"/>
</dbReference>
<proteinExistence type="predicted"/>